<comment type="caution">
    <text evidence="2">The sequence shown here is derived from an EMBL/GenBank/DDBJ whole genome shotgun (WGS) entry which is preliminary data.</text>
</comment>
<dbReference type="AlphaFoldDB" id="A0AAD7BT30"/>
<gene>
    <name evidence="2" type="ORF">FB45DRAFT_1027472</name>
</gene>
<feature type="region of interest" description="Disordered" evidence="1">
    <location>
        <begin position="38"/>
        <end position="81"/>
    </location>
</feature>
<dbReference type="Proteomes" id="UP001221142">
    <property type="component" value="Unassembled WGS sequence"/>
</dbReference>
<feature type="region of interest" description="Disordered" evidence="1">
    <location>
        <begin position="238"/>
        <end position="274"/>
    </location>
</feature>
<evidence type="ECO:0000256" key="1">
    <source>
        <dbReference type="SAM" id="MobiDB-lite"/>
    </source>
</evidence>
<evidence type="ECO:0000313" key="3">
    <source>
        <dbReference type="Proteomes" id="UP001221142"/>
    </source>
</evidence>
<accession>A0AAD7BT30</accession>
<name>A0AAD7BT30_9AGAR</name>
<proteinExistence type="predicted"/>
<feature type="compositionally biased region" description="Basic and acidic residues" evidence="1">
    <location>
        <begin position="249"/>
        <end position="259"/>
    </location>
</feature>
<dbReference type="EMBL" id="JARKIF010000009">
    <property type="protein sequence ID" value="KAJ7630241.1"/>
    <property type="molecule type" value="Genomic_DNA"/>
</dbReference>
<organism evidence="2 3">
    <name type="scientific">Roridomyces roridus</name>
    <dbReference type="NCBI Taxonomy" id="1738132"/>
    <lineage>
        <taxon>Eukaryota</taxon>
        <taxon>Fungi</taxon>
        <taxon>Dikarya</taxon>
        <taxon>Basidiomycota</taxon>
        <taxon>Agaricomycotina</taxon>
        <taxon>Agaricomycetes</taxon>
        <taxon>Agaricomycetidae</taxon>
        <taxon>Agaricales</taxon>
        <taxon>Marasmiineae</taxon>
        <taxon>Mycenaceae</taxon>
        <taxon>Roridomyces</taxon>
    </lineage>
</organism>
<reference evidence="2" key="1">
    <citation type="submission" date="2023-03" db="EMBL/GenBank/DDBJ databases">
        <title>Massive genome expansion in bonnet fungi (Mycena s.s.) driven by repeated elements and novel gene families across ecological guilds.</title>
        <authorList>
            <consortium name="Lawrence Berkeley National Laboratory"/>
            <person name="Harder C.B."/>
            <person name="Miyauchi S."/>
            <person name="Viragh M."/>
            <person name="Kuo A."/>
            <person name="Thoen E."/>
            <person name="Andreopoulos B."/>
            <person name="Lu D."/>
            <person name="Skrede I."/>
            <person name="Drula E."/>
            <person name="Henrissat B."/>
            <person name="Morin E."/>
            <person name="Kohler A."/>
            <person name="Barry K."/>
            <person name="LaButti K."/>
            <person name="Morin E."/>
            <person name="Salamov A."/>
            <person name="Lipzen A."/>
            <person name="Mereny Z."/>
            <person name="Hegedus B."/>
            <person name="Baldrian P."/>
            <person name="Stursova M."/>
            <person name="Weitz H."/>
            <person name="Taylor A."/>
            <person name="Grigoriev I.V."/>
            <person name="Nagy L.G."/>
            <person name="Martin F."/>
            <person name="Kauserud H."/>
        </authorList>
    </citation>
    <scope>NUCLEOTIDE SEQUENCE</scope>
    <source>
        <strain evidence="2">9284</strain>
    </source>
</reference>
<evidence type="ECO:0000313" key="2">
    <source>
        <dbReference type="EMBL" id="KAJ7630241.1"/>
    </source>
</evidence>
<sequence length="274" mass="30020">MASVSSTVNRSKIKAKGNITFNNISLISIWPGLDGSENSIHAQTGDDRPCLPSVISPPVSQHSSPGANAYGRDDRHDSESHHSAARPYYMVSLKGTPHTTCESVADCVKEKLRAMKAAIPLAKGLDGNETAAAAMIDSIFVCSLELGQDLVFNVYCRPAPGLALDHYLEWVKFVPLLRYETFFGSLVPRLEVEQYFCAGCKASDHPTDLYPLPLTPGWLGPSSDPLLYKDQPKRPAWRFHVGGSSTGDLGRKLAEEVSRRSASRRRRPPSKLRS</sequence>
<keyword evidence="3" id="KW-1185">Reference proteome</keyword>
<feature type="compositionally biased region" description="Basic and acidic residues" evidence="1">
    <location>
        <begin position="71"/>
        <end position="81"/>
    </location>
</feature>
<protein>
    <submittedName>
        <fullName evidence="2">Uncharacterized protein</fullName>
    </submittedName>
</protein>
<feature type="compositionally biased region" description="Basic residues" evidence="1">
    <location>
        <begin position="261"/>
        <end position="274"/>
    </location>
</feature>